<dbReference type="AlphaFoldDB" id="A0A6I5ND33"/>
<reference evidence="2 3" key="1">
    <citation type="submission" date="2019-09" db="EMBL/GenBank/DDBJ databases">
        <title>Phylogenetic characterization of a novel taxon of the genus Bifidobacterium: Bifidobacterium choloepi sp. nov.</title>
        <authorList>
            <person name="Modesto M."/>
            <person name="Satti M."/>
        </authorList>
    </citation>
    <scope>NUCLEOTIDE SEQUENCE [LARGE SCALE GENOMIC DNA]</scope>
    <source>
        <strain evidence="2 3">BRDM6</strain>
    </source>
</reference>
<accession>A0A6I5ND33</accession>
<name>A0A6I5ND33_9BIFI</name>
<feature type="region of interest" description="Disordered" evidence="1">
    <location>
        <begin position="219"/>
        <end position="291"/>
    </location>
</feature>
<evidence type="ECO:0000313" key="2">
    <source>
        <dbReference type="EMBL" id="NEG70450.1"/>
    </source>
</evidence>
<organism evidence="2 3">
    <name type="scientific">Bifidobacterium choloepi</name>
    <dbReference type="NCBI Taxonomy" id="2614131"/>
    <lineage>
        <taxon>Bacteria</taxon>
        <taxon>Bacillati</taxon>
        <taxon>Actinomycetota</taxon>
        <taxon>Actinomycetes</taxon>
        <taxon>Bifidobacteriales</taxon>
        <taxon>Bifidobacteriaceae</taxon>
        <taxon>Bifidobacterium</taxon>
    </lineage>
</organism>
<protein>
    <submittedName>
        <fullName evidence="2">Uncharacterized protein</fullName>
    </submittedName>
</protein>
<dbReference type="RefSeq" id="WP_163228033.1">
    <property type="nucleotide sequence ID" value="NZ_VYSG01000003.1"/>
</dbReference>
<sequence>MSDAVCTGDTAGDGDWVVLYVVTRDGGIVGQLERHVFATEEEAIADYWTNRAGHAVKTAMWWTDSQYAPKEPATPLLDRNGKPVVPGEEGHLSVAQKVRRWKPDDGRHWGGMVCYGQVRLMDVGGERRELLDVAAERTQFDMEDALKFAFMTDQVGYLNERYAAAESAVRQARNDSSVDDAATARLVREEAEIEHSCQRLDRQIQELAATMFGAPKATSKAGAQAGAPKAGVKSGARSNALKSGATVPGDAASGDETSAGSRRGSSATGRKPAGAFARSSKPRRRGCAVAK</sequence>
<feature type="compositionally biased region" description="Low complexity" evidence="1">
    <location>
        <begin position="257"/>
        <end position="270"/>
    </location>
</feature>
<keyword evidence="3" id="KW-1185">Reference proteome</keyword>
<proteinExistence type="predicted"/>
<gene>
    <name evidence="2" type="ORF">F6S87_07550</name>
</gene>
<feature type="compositionally biased region" description="Low complexity" evidence="1">
    <location>
        <begin position="220"/>
        <end position="233"/>
    </location>
</feature>
<comment type="caution">
    <text evidence="2">The sequence shown here is derived from an EMBL/GenBank/DDBJ whole genome shotgun (WGS) entry which is preliminary data.</text>
</comment>
<evidence type="ECO:0000256" key="1">
    <source>
        <dbReference type="SAM" id="MobiDB-lite"/>
    </source>
</evidence>
<feature type="compositionally biased region" description="Basic residues" evidence="1">
    <location>
        <begin position="280"/>
        <end position="291"/>
    </location>
</feature>
<evidence type="ECO:0000313" key="3">
    <source>
        <dbReference type="Proteomes" id="UP000469292"/>
    </source>
</evidence>
<dbReference type="EMBL" id="VYSG01000003">
    <property type="protein sequence ID" value="NEG70450.1"/>
    <property type="molecule type" value="Genomic_DNA"/>
</dbReference>
<dbReference type="Proteomes" id="UP000469292">
    <property type="component" value="Unassembled WGS sequence"/>
</dbReference>